<keyword evidence="4 6" id="KW-1133">Transmembrane helix</keyword>
<dbReference type="PANTHER" id="PTHR30086">
    <property type="entry name" value="ARGININE EXPORTER PROTEIN ARGO"/>
    <property type="match status" value="1"/>
</dbReference>
<evidence type="ECO:0000256" key="6">
    <source>
        <dbReference type="SAM" id="Phobius"/>
    </source>
</evidence>
<evidence type="ECO:0000256" key="2">
    <source>
        <dbReference type="ARBA" id="ARBA00022475"/>
    </source>
</evidence>
<reference evidence="8" key="1">
    <citation type="journal article" date="2019" name="Int. J. Syst. Evol. Microbiol.">
        <title>The Global Catalogue of Microorganisms (GCM) 10K type strain sequencing project: providing services to taxonomists for standard genome sequencing and annotation.</title>
        <authorList>
            <consortium name="The Broad Institute Genomics Platform"/>
            <consortium name="The Broad Institute Genome Sequencing Center for Infectious Disease"/>
            <person name="Wu L."/>
            <person name="Ma J."/>
        </authorList>
    </citation>
    <scope>NUCLEOTIDE SEQUENCE [LARGE SCALE GENOMIC DNA]</scope>
    <source>
        <strain evidence="8">CCUG 61696</strain>
    </source>
</reference>
<feature type="transmembrane region" description="Helical" evidence="6">
    <location>
        <begin position="151"/>
        <end position="175"/>
    </location>
</feature>
<dbReference type="Proteomes" id="UP001597171">
    <property type="component" value="Unassembled WGS sequence"/>
</dbReference>
<keyword evidence="2" id="KW-1003">Cell membrane</keyword>
<feature type="transmembrane region" description="Helical" evidence="6">
    <location>
        <begin position="40"/>
        <end position="61"/>
    </location>
</feature>
<comment type="subcellular location">
    <subcellularLocation>
        <location evidence="1">Cell membrane</location>
        <topology evidence="1">Multi-pass membrane protein</topology>
    </subcellularLocation>
</comment>
<gene>
    <name evidence="7" type="ORF">ACFQ4O_17000</name>
</gene>
<organism evidence="7 8">
    <name type="scientific">Methylopila musalis</name>
    <dbReference type="NCBI Taxonomy" id="1134781"/>
    <lineage>
        <taxon>Bacteria</taxon>
        <taxon>Pseudomonadati</taxon>
        <taxon>Pseudomonadota</taxon>
        <taxon>Alphaproteobacteria</taxon>
        <taxon>Hyphomicrobiales</taxon>
        <taxon>Methylopilaceae</taxon>
        <taxon>Methylopila</taxon>
    </lineage>
</organism>
<evidence type="ECO:0000256" key="1">
    <source>
        <dbReference type="ARBA" id="ARBA00004651"/>
    </source>
</evidence>
<keyword evidence="5 6" id="KW-0472">Membrane</keyword>
<proteinExistence type="predicted"/>
<accession>A0ABW3ZBR5</accession>
<evidence type="ECO:0000313" key="7">
    <source>
        <dbReference type="EMBL" id="MFD1333704.1"/>
    </source>
</evidence>
<evidence type="ECO:0000313" key="8">
    <source>
        <dbReference type="Proteomes" id="UP001597171"/>
    </source>
</evidence>
<evidence type="ECO:0000256" key="4">
    <source>
        <dbReference type="ARBA" id="ARBA00022989"/>
    </source>
</evidence>
<protein>
    <submittedName>
        <fullName evidence="7">LysE family translocator</fullName>
    </submittedName>
</protein>
<evidence type="ECO:0000256" key="5">
    <source>
        <dbReference type="ARBA" id="ARBA00023136"/>
    </source>
</evidence>
<dbReference type="EMBL" id="JBHTMX010000303">
    <property type="protein sequence ID" value="MFD1333704.1"/>
    <property type="molecule type" value="Genomic_DNA"/>
</dbReference>
<feature type="transmembrane region" description="Helical" evidence="6">
    <location>
        <begin position="68"/>
        <end position="90"/>
    </location>
</feature>
<dbReference type="RefSeq" id="WP_378777491.1">
    <property type="nucleotide sequence ID" value="NZ_JBHTMX010000303.1"/>
</dbReference>
<feature type="transmembrane region" description="Helical" evidence="6">
    <location>
        <begin position="119"/>
        <end position="139"/>
    </location>
</feature>
<sequence>MIAAVMDIASILAFSVALLVVAATPGPGVAAVVARALGVGFAGALPLVAGLILGDLVWLAAAAFGLSALAASFGTAFMVVKWLGAAYLLWLAVKLWRAPAVAGEGVAAEAQPRSPLRGFLAGLAVTLGNPKAMVLYLALLPALIDLRHVNALGFAELAGAAALVLAAVMGAYAAAADRARRWLVSP</sequence>
<keyword evidence="3 6" id="KW-0812">Transmembrane</keyword>
<dbReference type="Pfam" id="PF01810">
    <property type="entry name" value="LysE"/>
    <property type="match status" value="1"/>
</dbReference>
<name>A0ABW3ZBR5_9HYPH</name>
<keyword evidence="8" id="KW-1185">Reference proteome</keyword>
<evidence type="ECO:0000256" key="3">
    <source>
        <dbReference type="ARBA" id="ARBA00022692"/>
    </source>
</evidence>
<dbReference type="PANTHER" id="PTHR30086:SF20">
    <property type="entry name" value="ARGININE EXPORTER PROTEIN ARGO-RELATED"/>
    <property type="match status" value="1"/>
</dbReference>
<dbReference type="InterPro" id="IPR001123">
    <property type="entry name" value="LeuE-type"/>
</dbReference>
<feature type="non-terminal residue" evidence="7">
    <location>
        <position position="186"/>
    </location>
</feature>
<comment type="caution">
    <text evidence="7">The sequence shown here is derived from an EMBL/GenBank/DDBJ whole genome shotgun (WGS) entry which is preliminary data.</text>
</comment>